<comment type="caution">
    <text evidence="1">The sequence shown here is derived from an EMBL/GenBank/DDBJ whole genome shotgun (WGS) entry which is preliminary data.</text>
</comment>
<keyword evidence="2" id="KW-1185">Reference proteome</keyword>
<dbReference type="Proteomes" id="UP000657385">
    <property type="component" value="Unassembled WGS sequence"/>
</dbReference>
<evidence type="ECO:0000313" key="1">
    <source>
        <dbReference type="EMBL" id="MBF9072832.1"/>
    </source>
</evidence>
<name>A0A931BAY1_9ACTN</name>
<proteinExistence type="predicted"/>
<evidence type="ECO:0000313" key="2">
    <source>
        <dbReference type="Proteomes" id="UP000657385"/>
    </source>
</evidence>
<sequence>MTPEKLAEQDEHAAKILRLARHEVGSPDATYAVVETLLGLFQEWSSEGPVLRAMDDLQWVDPTSAMFAYRLGPVSRQEPLLLAVACRTGQLDTHIERLLCGWQRQRAPATQTELRPPASSAVDQLLAAETLAEPGPQERAWAAGAAGNPYYHPQLIAAR</sequence>
<dbReference type="AlphaFoldDB" id="A0A931BAY1"/>
<protein>
    <submittedName>
        <fullName evidence="1">Uncharacterized protein</fullName>
    </submittedName>
</protein>
<organism evidence="1 2">
    <name type="scientific">Streptacidiphilus fuscans</name>
    <dbReference type="NCBI Taxonomy" id="2789292"/>
    <lineage>
        <taxon>Bacteria</taxon>
        <taxon>Bacillati</taxon>
        <taxon>Actinomycetota</taxon>
        <taxon>Actinomycetes</taxon>
        <taxon>Kitasatosporales</taxon>
        <taxon>Streptomycetaceae</taxon>
        <taxon>Streptacidiphilus</taxon>
    </lineage>
</organism>
<gene>
    <name evidence="1" type="ORF">I2501_32930</name>
</gene>
<reference evidence="1" key="1">
    <citation type="submission" date="2020-11" db="EMBL/GenBank/DDBJ databases">
        <title>Isolation and identification of active actinomycetes.</title>
        <authorList>
            <person name="Yu B."/>
        </authorList>
    </citation>
    <scope>NUCLEOTIDE SEQUENCE</scope>
    <source>
        <strain evidence="1">NEAU-YB345</strain>
    </source>
</reference>
<dbReference type="EMBL" id="JADPRT010000018">
    <property type="protein sequence ID" value="MBF9072832.1"/>
    <property type="molecule type" value="Genomic_DNA"/>
</dbReference>
<dbReference type="RefSeq" id="WP_196198029.1">
    <property type="nucleotide sequence ID" value="NZ_JADPRT010000018.1"/>
</dbReference>
<accession>A0A931BAY1</accession>